<keyword evidence="1" id="KW-0472">Membrane</keyword>
<gene>
    <name evidence="2" type="ORF">GALL_522980</name>
</gene>
<name>A0A1J5P4S4_9ZZZZ</name>
<dbReference type="EMBL" id="MLJW01006812">
    <property type="protein sequence ID" value="OIQ66138.1"/>
    <property type="molecule type" value="Genomic_DNA"/>
</dbReference>
<comment type="caution">
    <text evidence="2">The sequence shown here is derived from an EMBL/GenBank/DDBJ whole genome shotgun (WGS) entry which is preliminary data.</text>
</comment>
<organism evidence="2">
    <name type="scientific">mine drainage metagenome</name>
    <dbReference type="NCBI Taxonomy" id="410659"/>
    <lineage>
        <taxon>unclassified sequences</taxon>
        <taxon>metagenomes</taxon>
        <taxon>ecological metagenomes</taxon>
    </lineage>
</organism>
<accession>A0A1J5P4S4</accession>
<reference evidence="2" key="1">
    <citation type="submission" date="2016-10" db="EMBL/GenBank/DDBJ databases">
        <title>Sequence of Gallionella enrichment culture.</title>
        <authorList>
            <person name="Poehlein A."/>
            <person name="Muehling M."/>
            <person name="Daniel R."/>
        </authorList>
    </citation>
    <scope>NUCLEOTIDE SEQUENCE</scope>
</reference>
<keyword evidence="1" id="KW-0812">Transmembrane</keyword>
<dbReference type="Pfam" id="PF04964">
    <property type="entry name" value="Flp_Fap"/>
    <property type="match status" value="1"/>
</dbReference>
<evidence type="ECO:0000313" key="2">
    <source>
        <dbReference type="EMBL" id="OIQ66138.1"/>
    </source>
</evidence>
<evidence type="ECO:0000256" key="1">
    <source>
        <dbReference type="SAM" id="Phobius"/>
    </source>
</evidence>
<feature type="transmembrane region" description="Helical" evidence="1">
    <location>
        <begin position="20"/>
        <end position="41"/>
    </location>
</feature>
<dbReference type="AlphaFoldDB" id="A0A1J5P4S4"/>
<proteinExistence type="predicted"/>
<protein>
    <submittedName>
        <fullName evidence="2">Flp/Fap pilin component</fullName>
    </submittedName>
</protein>
<keyword evidence="1" id="KW-1133">Transmembrane helix</keyword>
<sequence length="63" mass="6565">MHRIQSELRILLEDESGVTAIEYALVASLIAVVVLGAIAALGNTLQALWDRVAGCVANPSSCA</sequence>
<dbReference type="InterPro" id="IPR007047">
    <property type="entry name" value="Flp_Fap"/>
</dbReference>